<evidence type="ECO:0008006" key="3">
    <source>
        <dbReference type="Google" id="ProtNLM"/>
    </source>
</evidence>
<dbReference type="GeneTree" id="ENSGT00940000160560"/>
<dbReference type="Proteomes" id="UP000261340">
    <property type="component" value="Unplaced"/>
</dbReference>
<dbReference type="PANTHER" id="PTHR14241:SF1">
    <property type="entry name" value="INTERFERON-INDUCED PROTEIN 44-RELATED"/>
    <property type="match status" value="1"/>
</dbReference>
<protein>
    <recommendedName>
        <fullName evidence="3">G domain-containing protein</fullName>
    </recommendedName>
</protein>
<dbReference type="GO" id="GO:0006955">
    <property type="term" value="P:immune response"/>
    <property type="evidence" value="ECO:0007669"/>
    <property type="project" value="TreeGrafter"/>
</dbReference>
<accession>A0A3Q0T788</accession>
<dbReference type="AlphaFoldDB" id="A0A3Q0T788"/>
<organism evidence="1 2">
    <name type="scientific">Amphilophus citrinellus</name>
    <name type="common">Midas cichlid</name>
    <name type="synonym">Cichlasoma citrinellum</name>
    <dbReference type="NCBI Taxonomy" id="61819"/>
    <lineage>
        <taxon>Eukaryota</taxon>
        <taxon>Metazoa</taxon>
        <taxon>Chordata</taxon>
        <taxon>Craniata</taxon>
        <taxon>Vertebrata</taxon>
        <taxon>Euteleostomi</taxon>
        <taxon>Actinopterygii</taxon>
        <taxon>Neopterygii</taxon>
        <taxon>Teleostei</taxon>
        <taxon>Neoteleostei</taxon>
        <taxon>Acanthomorphata</taxon>
        <taxon>Ovalentaria</taxon>
        <taxon>Cichlomorphae</taxon>
        <taxon>Cichliformes</taxon>
        <taxon>Cichlidae</taxon>
        <taxon>New World cichlids</taxon>
        <taxon>Cichlasomatinae</taxon>
        <taxon>Heroini</taxon>
        <taxon>Amphilophus</taxon>
    </lineage>
</organism>
<evidence type="ECO:0000313" key="2">
    <source>
        <dbReference type="Proteomes" id="UP000261340"/>
    </source>
</evidence>
<dbReference type="InterPro" id="IPR027417">
    <property type="entry name" value="P-loop_NTPase"/>
</dbReference>
<evidence type="ECO:0000313" key="1">
    <source>
        <dbReference type="Ensembl" id="ENSACIP00000030704.1"/>
    </source>
</evidence>
<reference evidence="1" key="2">
    <citation type="submission" date="2025-09" db="UniProtKB">
        <authorList>
            <consortium name="Ensembl"/>
        </authorList>
    </citation>
    <scope>IDENTIFICATION</scope>
</reference>
<dbReference type="SUPFAM" id="SSF52540">
    <property type="entry name" value="P-loop containing nucleoside triphosphate hydrolases"/>
    <property type="match status" value="1"/>
</dbReference>
<dbReference type="PANTHER" id="PTHR14241">
    <property type="entry name" value="INTERFERON-INDUCED PROTEIN 44"/>
    <property type="match status" value="1"/>
</dbReference>
<sequence>EGQQLRILLHGPVGAGKSSFINSVNSVFKRRVCIEALVENSQDCFTKEYRTYRIQRGNSNTFYPFVLNDMMGLKNVTRRNRRIHVKDVKRALKGHIKDGYKFNPECKISKDDRFYNRAPNENDKVHVLVCLVDNPFTHSLLICTGIPQVAVFTKIDEAFPEIKEDVKNVYKSRSLKEKKFSADVGIPIHSIFPVKNYHLETDVNPDVNAIILNALRHIIAIGDDSLNRKLRSQV</sequence>
<name>A0A3Q0T788_AMPCI</name>
<dbReference type="OMA" id="NYNVIFP"/>
<reference evidence="1" key="1">
    <citation type="submission" date="2025-08" db="UniProtKB">
        <authorList>
            <consortium name="Ensembl"/>
        </authorList>
    </citation>
    <scope>IDENTIFICATION</scope>
</reference>
<dbReference type="Gene3D" id="3.40.50.300">
    <property type="entry name" value="P-loop containing nucleotide triphosphate hydrolases"/>
    <property type="match status" value="1"/>
</dbReference>
<proteinExistence type="predicted"/>
<dbReference type="STRING" id="61819.ENSACIP00000030704"/>
<keyword evidence="2" id="KW-1185">Reference proteome</keyword>
<dbReference type="Ensembl" id="ENSACIT00000031507.1">
    <property type="protein sequence ID" value="ENSACIP00000030704.1"/>
    <property type="gene ID" value="ENSACIG00000023742.1"/>
</dbReference>